<dbReference type="EMBL" id="CAJOBH010112275">
    <property type="protein sequence ID" value="CAF4667712.1"/>
    <property type="molecule type" value="Genomic_DNA"/>
</dbReference>
<evidence type="ECO:0000256" key="3">
    <source>
        <dbReference type="ARBA" id="ARBA00022605"/>
    </source>
</evidence>
<comment type="similarity">
    <text evidence="2">Belongs to the class-IV pyridoxal-phosphate-dependent aminotransferase family.</text>
</comment>
<evidence type="ECO:0000313" key="7">
    <source>
        <dbReference type="Proteomes" id="UP000681967"/>
    </source>
</evidence>
<reference evidence="6" key="1">
    <citation type="submission" date="2021-02" db="EMBL/GenBank/DDBJ databases">
        <authorList>
            <person name="Nowell W R."/>
        </authorList>
    </citation>
    <scope>NUCLEOTIDE SEQUENCE</scope>
</reference>
<evidence type="ECO:0000256" key="4">
    <source>
        <dbReference type="ARBA" id="ARBA00022898"/>
    </source>
</evidence>
<evidence type="ECO:0000256" key="2">
    <source>
        <dbReference type="ARBA" id="ARBA00009320"/>
    </source>
</evidence>
<sequence length="59" mass="6643">LKNKKGGNELITPPLNGLILPGVTRQSVLDLARTWTDLTVSEREITMDELMEAHQENRV</sequence>
<evidence type="ECO:0000256" key="1">
    <source>
        <dbReference type="ARBA" id="ARBA00001933"/>
    </source>
</evidence>
<gene>
    <name evidence="6" type="ORF">BYL167_LOCUS42843</name>
</gene>
<dbReference type="GO" id="GO:0005739">
    <property type="term" value="C:mitochondrion"/>
    <property type="evidence" value="ECO:0007669"/>
    <property type="project" value="TreeGrafter"/>
</dbReference>
<dbReference type="InterPro" id="IPR036038">
    <property type="entry name" value="Aminotransferase-like"/>
</dbReference>
<evidence type="ECO:0000313" key="6">
    <source>
        <dbReference type="EMBL" id="CAF4667712.1"/>
    </source>
</evidence>
<dbReference type="AlphaFoldDB" id="A0A8S2ZWP0"/>
<dbReference type="Pfam" id="PF01063">
    <property type="entry name" value="Aminotran_4"/>
    <property type="match status" value="1"/>
</dbReference>
<keyword evidence="5" id="KW-0100">Branched-chain amino acid biosynthesis</keyword>
<dbReference type="GO" id="GO:0009098">
    <property type="term" value="P:L-leucine biosynthetic process"/>
    <property type="evidence" value="ECO:0007669"/>
    <property type="project" value="TreeGrafter"/>
</dbReference>
<dbReference type="Proteomes" id="UP000681967">
    <property type="component" value="Unassembled WGS sequence"/>
</dbReference>
<protein>
    <submittedName>
        <fullName evidence="6">Uncharacterized protein</fullName>
    </submittedName>
</protein>
<proteinExistence type="inferred from homology"/>
<dbReference type="PANTHER" id="PTHR11825:SF44">
    <property type="entry name" value="BRANCHED-CHAIN-AMINO-ACID AMINOTRANSFERASE"/>
    <property type="match status" value="1"/>
</dbReference>
<comment type="cofactor">
    <cofactor evidence="1">
        <name>pyridoxal 5'-phosphate</name>
        <dbReference type="ChEBI" id="CHEBI:597326"/>
    </cofactor>
</comment>
<keyword evidence="4" id="KW-0663">Pyridoxal phosphate</keyword>
<organism evidence="6 7">
    <name type="scientific">Rotaria magnacalcarata</name>
    <dbReference type="NCBI Taxonomy" id="392030"/>
    <lineage>
        <taxon>Eukaryota</taxon>
        <taxon>Metazoa</taxon>
        <taxon>Spiralia</taxon>
        <taxon>Gnathifera</taxon>
        <taxon>Rotifera</taxon>
        <taxon>Eurotatoria</taxon>
        <taxon>Bdelloidea</taxon>
        <taxon>Philodinida</taxon>
        <taxon>Philodinidae</taxon>
        <taxon>Rotaria</taxon>
    </lineage>
</organism>
<dbReference type="InterPro" id="IPR001544">
    <property type="entry name" value="Aminotrans_IV"/>
</dbReference>
<dbReference type="SUPFAM" id="SSF56752">
    <property type="entry name" value="D-aminoacid aminotransferase-like PLP-dependent enzymes"/>
    <property type="match status" value="1"/>
</dbReference>
<name>A0A8S2ZWP0_9BILA</name>
<feature type="non-terminal residue" evidence="6">
    <location>
        <position position="1"/>
    </location>
</feature>
<dbReference type="InterPro" id="IPR043132">
    <property type="entry name" value="BCAT-like_C"/>
</dbReference>
<dbReference type="GO" id="GO:0009099">
    <property type="term" value="P:L-valine biosynthetic process"/>
    <property type="evidence" value="ECO:0007669"/>
    <property type="project" value="TreeGrafter"/>
</dbReference>
<keyword evidence="3" id="KW-0028">Amino-acid biosynthesis</keyword>
<comment type="caution">
    <text evidence="6">The sequence shown here is derived from an EMBL/GenBank/DDBJ whole genome shotgun (WGS) entry which is preliminary data.</text>
</comment>
<evidence type="ECO:0000256" key="5">
    <source>
        <dbReference type="ARBA" id="ARBA00023304"/>
    </source>
</evidence>
<dbReference type="InterPro" id="IPR005786">
    <property type="entry name" value="B_amino_transII"/>
</dbReference>
<dbReference type="GO" id="GO:0004084">
    <property type="term" value="F:branched-chain-amino-acid transaminase activity"/>
    <property type="evidence" value="ECO:0007669"/>
    <property type="project" value="InterPro"/>
</dbReference>
<dbReference type="PANTHER" id="PTHR11825">
    <property type="entry name" value="SUBGROUP IIII AMINOTRANSFERASE"/>
    <property type="match status" value="1"/>
</dbReference>
<accession>A0A8S2ZWP0</accession>
<dbReference type="Gene3D" id="3.20.10.10">
    <property type="entry name" value="D-amino Acid Aminotransferase, subunit A, domain 2"/>
    <property type="match status" value="1"/>
</dbReference>